<proteinExistence type="predicted"/>
<dbReference type="AlphaFoldDB" id="A0A445LRI3"/>
<protein>
    <recommendedName>
        <fullName evidence="2">Replication protein A 70 kDa DNA-binding subunit B/D first OB fold domain-containing protein</fullName>
    </recommendedName>
</protein>
<keyword evidence="1" id="KW-0472">Membrane</keyword>
<keyword evidence="4" id="KW-1185">Reference proteome</keyword>
<reference evidence="3 4" key="1">
    <citation type="submission" date="2018-09" db="EMBL/GenBank/DDBJ databases">
        <title>A high-quality reference genome of wild soybean provides a powerful tool to mine soybean genomes.</title>
        <authorList>
            <person name="Xie M."/>
            <person name="Chung C.Y.L."/>
            <person name="Li M.-W."/>
            <person name="Wong F.-L."/>
            <person name="Chan T.-F."/>
            <person name="Lam H.-M."/>
        </authorList>
    </citation>
    <scope>NUCLEOTIDE SEQUENCE [LARGE SCALE GENOMIC DNA]</scope>
    <source>
        <strain evidence="4">cv. W05</strain>
        <tissue evidence="3">Hypocotyl of etiolated seedlings</tissue>
    </source>
</reference>
<organism evidence="3 4">
    <name type="scientific">Glycine soja</name>
    <name type="common">Wild soybean</name>
    <dbReference type="NCBI Taxonomy" id="3848"/>
    <lineage>
        <taxon>Eukaryota</taxon>
        <taxon>Viridiplantae</taxon>
        <taxon>Streptophyta</taxon>
        <taxon>Embryophyta</taxon>
        <taxon>Tracheophyta</taxon>
        <taxon>Spermatophyta</taxon>
        <taxon>Magnoliopsida</taxon>
        <taxon>eudicotyledons</taxon>
        <taxon>Gunneridae</taxon>
        <taxon>Pentapetalae</taxon>
        <taxon>rosids</taxon>
        <taxon>fabids</taxon>
        <taxon>Fabales</taxon>
        <taxon>Fabaceae</taxon>
        <taxon>Papilionoideae</taxon>
        <taxon>50 kb inversion clade</taxon>
        <taxon>NPAAA clade</taxon>
        <taxon>indigoferoid/millettioid clade</taxon>
        <taxon>Phaseoleae</taxon>
        <taxon>Glycine</taxon>
        <taxon>Glycine subgen. Soja</taxon>
    </lineage>
</organism>
<evidence type="ECO:0000313" key="3">
    <source>
        <dbReference type="EMBL" id="RZC25841.1"/>
    </source>
</evidence>
<sequence>MARRRDFIRDIDNTKDTLMLVVRIIDLWFVQTKDKYEQAEMIIMDENVVLFNFLMLLIDIIHVLIRKKELKTWKSTLKENNTYMTHNFKIINNKGQYKICLHPYKLIFNDVTVVIEKDLPNIPLKAYDFINFVDICGGTYGRDLLDVNITSAANVTAQVNSIPMLNGTNFKVWKEAVEIVLGCMDLDLALRTEQLISTPETFNEVKVEKWDRSNQMCLMIMKRSIPEAFRGSISEGQSAKKFLEEIEQ</sequence>
<keyword evidence="1" id="KW-1133">Transmembrane helix</keyword>
<dbReference type="InterPro" id="IPR012340">
    <property type="entry name" value="NA-bd_OB-fold"/>
</dbReference>
<dbReference type="Proteomes" id="UP000289340">
    <property type="component" value="Chromosome 2"/>
</dbReference>
<feature type="transmembrane region" description="Helical" evidence="1">
    <location>
        <begin position="48"/>
        <end position="65"/>
    </location>
</feature>
<dbReference type="Gene3D" id="2.40.50.140">
    <property type="entry name" value="Nucleic acid-binding proteins"/>
    <property type="match status" value="1"/>
</dbReference>
<evidence type="ECO:0000256" key="1">
    <source>
        <dbReference type="SAM" id="Phobius"/>
    </source>
</evidence>
<accession>A0A445LRI3</accession>
<keyword evidence="1" id="KW-0812">Transmembrane</keyword>
<dbReference type="EMBL" id="QZWG01000002">
    <property type="protein sequence ID" value="RZC25841.1"/>
    <property type="molecule type" value="Genomic_DNA"/>
</dbReference>
<feature type="domain" description="Replication protein A 70 kDa DNA-binding subunit B/D first OB fold" evidence="2">
    <location>
        <begin position="7"/>
        <end position="116"/>
    </location>
</feature>
<evidence type="ECO:0000313" key="4">
    <source>
        <dbReference type="Proteomes" id="UP000289340"/>
    </source>
</evidence>
<gene>
    <name evidence="3" type="ORF">D0Y65_004504</name>
</gene>
<dbReference type="CDD" id="cd04480">
    <property type="entry name" value="RPA1_DBD_A_like"/>
    <property type="match status" value="1"/>
</dbReference>
<dbReference type="Pfam" id="PF02721">
    <property type="entry name" value="DUF223"/>
    <property type="match status" value="1"/>
</dbReference>
<name>A0A445LRI3_GLYSO</name>
<evidence type="ECO:0000259" key="2">
    <source>
        <dbReference type="Pfam" id="PF02721"/>
    </source>
</evidence>
<dbReference type="InterPro" id="IPR003871">
    <property type="entry name" value="RFA1B/D_OB_1st"/>
</dbReference>
<comment type="caution">
    <text evidence="3">The sequence shown here is derived from an EMBL/GenBank/DDBJ whole genome shotgun (WGS) entry which is preliminary data.</text>
</comment>